<feature type="chain" id="PRO_5032553090" description="DUF4468 domain-containing protein" evidence="1">
    <location>
        <begin position="21"/>
        <end position="152"/>
    </location>
</feature>
<evidence type="ECO:0000313" key="2">
    <source>
        <dbReference type="EMBL" id="MBA5630028.1"/>
    </source>
</evidence>
<gene>
    <name evidence="2" type="ORF">HU137_09620</name>
</gene>
<dbReference type="AlphaFoldDB" id="A0A838ZSS0"/>
<keyword evidence="3" id="KW-1185">Reference proteome</keyword>
<keyword evidence="1" id="KW-0732">Signal</keyword>
<dbReference type="RefSeq" id="WP_182043636.1">
    <property type="nucleotide sequence ID" value="NZ_JACDZE010000003.1"/>
</dbReference>
<dbReference type="Proteomes" id="UP000552241">
    <property type="component" value="Unassembled WGS sequence"/>
</dbReference>
<name>A0A838ZSS0_9FLAO</name>
<evidence type="ECO:0000313" key="3">
    <source>
        <dbReference type="Proteomes" id="UP000552241"/>
    </source>
</evidence>
<evidence type="ECO:0008006" key="4">
    <source>
        <dbReference type="Google" id="ProtNLM"/>
    </source>
</evidence>
<dbReference type="EMBL" id="JACDZE010000003">
    <property type="protein sequence ID" value="MBA5630028.1"/>
    <property type="molecule type" value="Genomic_DNA"/>
</dbReference>
<feature type="signal peptide" evidence="1">
    <location>
        <begin position="1"/>
        <end position="20"/>
    </location>
</feature>
<organism evidence="2 3">
    <name type="scientific">Moheibacter lacus</name>
    <dbReference type="NCBI Taxonomy" id="2745851"/>
    <lineage>
        <taxon>Bacteria</taxon>
        <taxon>Pseudomonadati</taxon>
        <taxon>Bacteroidota</taxon>
        <taxon>Flavobacteriia</taxon>
        <taxon>Flavobacteriales</taxon>
        <taxon>Weeksellaceae</taxon>
        <taxon>Moheibacter</taxon>
    </lineage>
</organism>
<protein>
    <recommendedName>
        <fullName evidence="4">DUF4468 domain-containing protein</fullName>
    </recommendedName>
</protein>
<comment type="caution">
    <text evidence="2">The sequence shown here is derived from an EMBL/GenBank/DDBJ whole genome shotgun (WGS) entry which is preliminary data.</text>
</comment>
<sequence>MKTKKLLQLFFVLNLSFVFGQDMTKEQTIHYINSRLQKTQISIDNQGVIFIKDVGIFYYKDVQVDTYSHHPFQIQFKCIKQTDCIEDPKYNPRFEQLKIKYKNEARIYIDDKEDFKRLNNAFDYLFKELYSENLQKINNDPFSPENYKTANN</sequence>
<evidence type="ECO:0000256" key="1">
    <source>
        <dbReference type="SAM" id="SignalP"/>
    </source>
</evidence>
<accession>A0A838ZSS0</accession>
<reference evidence="2 3" key="1">
    <citation type="submission" date="2020-07" db="EMBL/GenBank/DDBJ databases">
        <title>Moheibacter lacus sp. nov., a member of the family Flavobacteriaceae isolated from freshwater lake sediment.</title>
        <authorList>
            <person name="Liu Y."/>
        </authorList>
    </citation>
    <scope>NUCLEOTIDE SEQUENCE [LARGE SCALE GENOMIC DNA]</scope>
    <source>
        <strain evidence="2 3">BDHS18</strain>
    </source>
</reference>
<proteinExistence type="predicted"/>